<keyword evidence="17" id="KW-1185">Reference proteome</keyword>
<dbReference type="RefSeq" id="WP_130265002.1">
    <property type="nucleotide sequence ID" value="NZ_CP035952.1"/>
</dbReference>
<keyword evidence="7" id="KW-0408">Iron</keyword>
<dbReference type="Pfam" id="PF07715">
    <property type="entry name" value="Plug"/>
    <property type="match status" value="1"/>
</dbReference>
<evidence type="ECO:0000259" key="15">
    <source>
        <dbReference type="SMART" id="SM00965"/>
    </source>
</evidence>
<organism evidence="16 17">
    <name type="scientific">Pseudomonas tructae</name>
    <dbReference type="NCBI Taxonomy" id="2518644"/>
    <lineage>
        <taxon>Bacteria</taxon>
        <taxon>Pseudomonadati</taxon>
        <taxon>Pseudomonadota</taxon>
        <taxon>Gammaproteobacteria</taxon>
        <taxon>Pseudomonadales</taxon>
        <taxon>Pseudomonadaceae</taxon>
        <taxon>Pseudomonas</taxon>
    </lineage>
</organism>
<evidence type="ECO:0000256" key="9">
    <source>
        <dbReference type="ARBA" id="ARBA00023136"/>
    </source>
</evidence>
<dbReference type="PANTHER" id="PTHR32552:SF74">
    <property type="entry name" value="HYDROXAMATE SIDEROPHORE RECEPTOR FHUE"/>
    <property type="match status" value="1"/>
</dbReference>
<dbReference type="GO" id="GO:0015344">
    <property type="term" value="F:siderophore uptake transmembrane transporter activity"/>
    <property type="evidence" value="ECO:0007669"/>
    <property type="project" value="TreeGrafter"/>
</dbReference>
<keyword evidence="5" id="KW-0406">Ion transport</keyword>
<dbReference type="EMBL" id="CP035952">
    <property type="protein sequence ID" value="QBF27140.1"/>
    <property type="molecule type" value="Genomic_DNA"/>
</dbReference>
<dbReference type="Pfam" id="PF07660">
    <property type="entry name" value="STN"/>
    <property type="match status" value="1"/>
</dbReference>
<evidence type="ECO:0000256" key="11">
    <source>
        <dbReference type="ARBA" id="ARBA00023237"/>
    </source>
</evidence>
<dbReference type="GO" id="GO:0038023">
    <property type="term" value="F:signaling receptor activity"/>
    <property type="evidence" value="ECO:0007669"/>
    <property type="project" value="InterPro"/>
</dbReference>
<dbReference type="KEGG" id="ptk:EXN22_16095"/>
<gene>
    <name evidence="16" type="ORF">EXN22_16095</name>
</gene>
<dbReference type="InterPro" id="IPR037066">
    <property type="entry name" value="Plug_dom_sf"/>
</dbReference>
<keyword evidence="4 12" id="KW-1134">Transmembrane beta strand</keyword>
<keyword evidence="3 12" id="KW-0813">Transport</keyword>
<evidence type="ECO:0000256" key="7">
    <source>
        <dbReference type="ARBA" id="ARBA00023004"/>
    </source>
</evidence>
<evidence type="ECO:0000256" key="14">
    <source>
        <dbReference type="SAM" id="SignalP"/>
    </source>
</evidence>
<evidence type="ECO:0000256" key="5">
    <source>
        <dbReference type="ARBA" id="ARBA00022496"/>
    </source>
</evidence>
<dbReference type="OrthoDB" id="8663017at2"/>
<dbReference type="InterPro" id="IPR011662">
    <property type="entry name" value="Secretin/TonB_short_N"/>
</dbReference>
<evidence type="ECO:0000313" key="17">
    <source>
        <dbReference type="Proteomes" id="UP000291130"/>
    </source>
</evidence>
<evidence type="ECO:0000256" key="6">
    <source>
        <dbReference type="ARBA" id="ARBA00022692"/>
    </source>
</evidence>
<evidence type="ECO:0000256" key="8">
    <source>
        <dbReference type="ARBA" id="ARBA00023077"/>
    </source>
</evidence>
<proteinExistence type="inferred from homology"/>
<evidence type="ECO:0000256" key="1">
    <source>
        <dbReference type="ARBA" id="ARBA00004571"/>
    </source>
</evidence>
<evidence type="ECO:0000256" key="12">
    <source>
        <dbReference type="PROSITE-ProRule" id="PRU01360"/>
    </source>
</evidence>
<accession>A0A411MK22</accession>
<dbReference type="SMART" id="SM00965">
    <property type="entry name" value="STN"/>
    <property type="match status" value="1"/>
</dbReference>
<dbReference type="CDD" id="cd01347">
    <property type="entry name" value="ligand_gated_channel"/>
    <property type="match status" value="1"/>
</dbReference>
<evidence type="ECO:0000256" key="13">
    <source>
        <dbReference type="RuleBase" id="RU003357"/>
    </source>
</evidence>
<dbReference type="Pfam" id="PF00593">
    <property type="entry name" value="TonB_dep_Rec_b-barrel"/>
    <property type="match status" value="1"/>
</dbReference>
<keyword evidence="5" id="KW-0410">Iron transport</keyword>
<feature type="chain" id="PRO_5019226226" evidence="14">
    <location>
        <begin position="25"/>
        <end position="833"/>
    </location>
</feature>
<dbReference type="SUPFAM" id="SSF56935">
    <property type="entry name" value="Porins"/>
    <property type="match status" value="1"/>
</dbReference>
<dbReference type="InterPro" id="IPR039426">
    <property type="entry name" value="TonB-dep_rcpt-like"/>
</dbReference>
<keyword evidence="6 12" id="KW-0812">Transmembrane</keyword>
<evidence type="ECO:0000313" key="16">
    <source>
        <dbReference type="EMBL" id="QBF27140.1"/>
    </source>
</evidence>
<feature type="domain" description="Secretin/TonB short N-terminal" evidence="15">
    <location>
        <begin position="62"/>
        <end position="113"/>
    </location>
</feature>
<dbReference type="Gene3D" id="2.40.170.20">
    <property type="entry name" value="TonB-dependent receptor, beta-barrel domain"/>
    <property type="match status" value="1"/>
</dbReference>
<dbReference type="PANTHER" id="PTHR32552">
    <property type="entry name" value="FERRICHROME IRON RECEPTOR-RELATED"/>
    <property type="match status" value="1"/>
</dbReference>
<reference evidence="16 17" key="1">
    <citation type="submission" date="2019-02" db="EMBL/GenBank/DDBJ databases">
        <title>Complete genome sequence of Pseudomonas sp. SNU WT1 isolated from rainbow trout.</title>
        <authorList>
            <person name="Oh W.T."/>
            <person name="Park S.C."/>
        </authorList>
    </citation>
    <scope>NUCLEOTIDE SEQUENCE [LARGE SCALE GENOMIC DNA]</scope>
    <source>
        <strain evidence="16 17">SNU WT1</strain>
    </source>
</reference>
<keyword evidence="9 12" id="KW-0472">Membrane</keyword>
<feature type="signal peptide" evidence="14">
    <location>
        <begin position="1"/>
        <end position="24"/>
    </location>
</feature>
<dbReference type="InterPro" id="IPR036942">
    <property type="entry name" value="Beta-barrel_TonB_sf"/>
</dbReference>
<dbReference type="InterPro" id="IPR010105">
    <property type="entry name" value="TonB_sidphr_rcpt"/>
</dbReference>
<protein>
    <submittedName>
        <fullName evidence="16">TonB-dependent siderophore receptor</fullName>
    </submittedName>
</protein>
<keyword evidence="10 16" id="KW-0675">Receptor</keyword>
<evidence type="ECO:0000256" key="10">
    <source>
        <dbReference type="ARBA" id="ARBA00023170"/>
    </source>
</evidence>
<dbReference type="GO" id="GO:0009279">
    <property type="term" value="C:cell outer membrane"/>
    <property type="evidence" value="ECO:0007669"/>
    <property type="project" value="UniProtKB-SubCell"/>
</dbReference>
<name>A0A411MK22_9PSED</name>
<dbReference type="Gene3D" id="3.55.50.30">
    <property type="match status" value="1"/>
</dbReference>
<dbReference type="NCBIfam" id="TIGR01783">
    <property type="entry name" value="TonB-siderophor"/>
    <property type="match status" value="1"/>
</dbReference>
<dbReference type="InterPro" id="IPR012910">
    <property type="entry name" value="Plug_dom"/>
</dbReference>
<sequence length="833" mass="90718">MSTLQRTHTASALTLCLSLATALAWPGVSLAEQMSSSQARVYSIAPGSLTETLSQFASASRVALSFDGASTQMRRSPGLNGSYTVDQGFAVLLAGSGLHAVRQANGVYLLIASPQRQDSLELGATTIRSQGLEEGAHSYTANTATVGSKVATSVREVPHSVSVITRQRIEDQNLNNLTDVMAKMTGVSLQKGGISQAAMGNESNFFSRGFAVSNTTLDGGAPLTSSIAGYGSLSQLDMAQYDRVEFLRGVDGLYSSTGDPGGTINLVRKRALADKQLSFSASAGSWDNYRSELDLTGPLLDSGDIRGRLGMAYQDSKSFMDYVDTQNSLTYGSLEFDLNTDTTLTLGGSFQDNDGVPYYAGLPRYTNGDDLKLPRHTAYTANWNTVRETTTQLYSKLEHAFNADWSLTTDLTYVDIDRDSKGLYFFGGVDPLTGTGPAWHQYPNKGGSVRKTLNSYVKGGFDAFDRHHDLLLGLDYSHTVGTVIQRTGLIQGIPLDLDGRNPPQDQGSTLNKKQDLPEIRRSAYGMTRLALTEELKLILGGRLSDYSYQSKQDFYDGVTPSSRPDTQHKRGVFTPYTGLTYDLSERWTTYASYAETFTPQAGNTDTNGAQLDPATSKNYEIGLKGQLFDGRVNTSFALYRIEQEDTAVYDDLGSGPVGSEATCCYFNAGQVVSKGFDAEVSGEVAQGLQLMAGYTYNRLEAKDANEGRSTFEGITPKHLLKVWGTYQLPGDLQAWKVGLGATTQSATSKQGQVTPYNPDSGKFDGEPLDYKFLQSGYTLWNASLEYQIDKNWSTTLNANNLFDKKYYSTVGTSAYNNFYGDPRNLMLTVRSKF</sequence>
<keyword evidence="14" id="KW-0732">Signal</keyword>
<dbReference type="InterPro" id="IPR000531">
    <property type="entry name" value="Beta-barrel_TonB"/>
</dbReference>
<dbReference type="Proteomes" id="UP000291130">
    <property type="component" value="Chromosome"/>
</dbReference>
<dbReference type="Gene3D" id="2.170.130.10">
    <property type="entry name" value="TonB-dependent receptor, plug domain"/>
    <property type="match status" value="1"/>
</dbReference>
<comment type="subcellular location">
    <subcellularLocation>
        <location evidence="1 12">Cell outer membrane</location>
        <topology evidence="1 12">Multi-pass membrane protein</topology>
    </subcellularLocation>
</comment>
<dbReference type="PROSITE" id="PS52016">
    <property type="entry name" value="TONB_DEPENDENT_REC_3"/>
    <property type="match status" value="1"/>
</dbReference>
<evidence type="ECO:0000256" key="3">
    <source>
        <dbReference type="ARBA" id="ARBA00022448"/>
    </source>
</evidence>
<evidence type="ECO:0000256" key="4">
    <source>
        <dbReference type="ARBA" id="ARBA00022452"/>
    </source>
</evidence>
<comment type="similarity">
    <text evidence="2 12 13">Belongs to the TonB-dependent receptor family.</text>
</comment>
<keyword evidence="11 12" id="KW-0998">Cell outer membrane</keyword>
<dbReference type="AlphaFoldDB" id="A0A411MK22"/>
<keyword evidence="8 13" id="KW-0798">TonB box</keyword>
<dbReference type="GO" id="GO:0015891">
    <property type="term" value="P:siderophore transport"/>
    <property type="evidence" value="ECO:0007669"/>
    <property type="project" value="InterPro"/>
</dbReference>
<evidence type="ECO:0000256" key="2">
    <source>
        <dbReference type="ARBA" id="ARBA00009810"/>
    </source>
</evidence>